<dbReference type="InterPro" id="IPR023198">
    <property type="entry name" value="PGP-like_dom2"/>
</dbReference>
<dbReference type="PANTHER" id="PTHR43611:SF3">
    <property type="entry name" value="FLAVIN MONONUCLEOTIDE HYDROLASE 1, CHLOROPLATIC"/>
    <property type="match status" value="1"/>
</dbReference>
<sequence length="236" mass="26806">MLIKSATLFPFDDAIIDICNEKTKFSMQKIENIILDYGNVIFMINFVRSQEAFTQLGIANADEVFAHHGQIALFDEFDKGNVSPAEFRDGVRKLTNNFKLTDDDIDEAWNALLIGVPDGKHELLLALKENYRTFLLSNNNAIHYAYCMQHIQAKYGVADNSVFFEKTYYSHLVGMRKPDAEIFQLVLNEMNLVPDRTLFVDDSPQHLEAASALGIHTALCSAKNPLEKIVKDWNLL</sequence>
<dbReference type="Gene3D" id="3.40.50.1000">
    <property type="entry name" value="HAD superfamily/HAD-like"/>
    <property type="match status" value="1"/>
</dbReference>
<proteinExistence type="predicted"/>
<dbReference type="CDD" id="cd02603">
    <property type="entry name" value="HAD_sEH-N_like"/>
    <property type="match status" value="1"/>
</dbReference>
<dbReference type="SFLD" id="SFLDS00003">
    <property type="entry name" value="Haloacid_Dehalogenase"/>
    <property type="match status" value="1"/>
</dbReference>
<name>A0A1T5CRD0_9SPHI</name>
<accession>A0A1T5CRD0</accession>
<dbReference type="InterPro" id="IPR006439">
    <property type="entry name" value="HAD-SF_hydro_IA"/>
</dbReference>
<protein>
    <submittedName>
        <fullName evidence="1">Putative hydrolase of the HAD superfamily</fullName>
    </submittedName>
</protein>
<dbReference type="InterPro" id="IPR036412">
    <property type="entry name" value="HAD-like_sf"/>
</dbReference>
<organism evidence="1 2">
    <name type="scientific">Sphingobacterium nematocida</name>
    <dbReference type="NCBI Taxonomy" id="1513896"/>
    <lineage>
        <taxon>Bacteria</taxon>
        <taxon>Pseudomonadati</taxon>
        <taxon>Bacteroidota</taxon>
        <taxon>Sphingobacteriia</taxon>
        <taxon>Sphingobacteriales</taxon>
        <taxon>Sphingobacteriaceae</taxon>
        <taxon>Sphingobacterium</taxon>
    </lineage>
</organism>
<evidence type="ECO:0000313" key="2">
    <source>
        <dbReference type="Proteomes" id="UP000190150"/>
    </source>
</evidence>
<dbReference type="InterPro" id="IPR023214">
    <property type="entry name" value="HAD_sf"/>
</dbReference>
<dbReference type="EMBL" id="FUZF01000004">
    <property type="protein sequence ID" value="SKB62032.1"/>
    <property type="molecule type" value="Genomic_DNA"/>
</dbReference>
<dbReference type="Pfam" id="PF00702">
    <property type="entry name" value="Hydrolase"/>
    <property type="match status" value="1"/>
</dbReference>
<dbReference type="Proteomes" id="UP000190150">
    <property type="component" value="Unassembled WGS sequence"/>
</dbReference>
<dbReference type="Gene3D" id="1.10.150.240">
    <property type="entry name" value="Putative phosphatase, domain 2"/>
    <property type="match status" value="1"/>
</dbReference>
<dbReference type="NCBIfam" id="TIGR01509">
    <property type="entry name" value="HAD-SF-IA-v3"/>
    <property type="match status" value="1"/>
</dbReference>
<dbReference type="PANTHER" id="PTHR43611">
    <property type="entry name" value="ALPHA-D-GLUCOSE 1-PHOSPHATE PHOSPHATASE"/>
    <property type="match status" value="1"/>
</dbReference>
<dbReference type="GO" id="GO:0016787">
    <property type="term" value="F:hydrolase activity"/>
    <property type="evidence" value="ECO:0007669"/>
    <property type="project" value="UniProtKB-KW"/>
</dbReference>
<dbReference type="SFLD" id="SFLDG01129">
    <property type="entry name" value="C1.5:_HAD__Beta-PGM__Phosphata"/>
    <property type="match status" value="1"/>
</dbReference>
<dbReference type="SUPFAM" id="SSF56784">
    <property type="entry name" value="HAD-like"/>
    <property type="match status" value="1"/>
</dbReference>
<dbReference type="STRING" id="1513896.SAMN05660841_01545"/>
<dbReference type="AlphaFoldDB" id="A0A1T5CRD0"/>
<gene>
    <name evidence="1" type="ORF">SAMN05660841_01545</name>
</gene>
<keyword evidence="1" id="KW-0378">Hydrolase</keyword>
<evidence type="ECO:0000313" key="1">
    <source>
        <dbReference type="EMBL" id="SKB62032.1"/>
    </source>
</evidence>
<keyword evidence="2" id="KW-1185">Reference proteome</keyword>
<reference evidence="2" key="1">
    <citation type="submission" date="2017-02" db="EMBL/GenBank/DDBJ databases">
        <authorList>
            <person name="Varghese N."/>
            <person name="Submissions S."/>
        </authorList>
    </citation>
    <scope>NUCLEOTIDE SEQUENCE [LARGE SCALE GENOMIC DNA]</scope>
    <source>
        <strain evidence="2">DSM 24091</strain>
    </source>
</reference>